<protein>
    <submittedName>
        <fullName evidence="2">Uncharacterized protein</fullName>
    </submittedName>
</protein>
<reference evidence="2 4" key="1">
    <citation type="submission" date="2017-12" db="EMBL/GenBank/DDBJ databases">
        <title>Comparative genomics yields insights into virulence evolution of Verticillium dahliae.</title>
        <authorList>
            <person name="Fan R."/>
            <person name="Armitage A.D."/>
            <person name="Cascant-Lopez E."/>
            <person name="Sobczyk M."/>
            <person name="Cockerton H.M."/>
            <person name="Harrison R.J."/>
        </authorList>
    </citation>
    <scope>NUCLEOTIDE SEQUENCE [LARGE SCALE GENOMIC DNA]</scope>
    <source>
        <strain evidence="2 4">12008</strain>
    </source>
</reference>
<dbReference type="Proteomes" id="UP000288725">
    <property type="component" value="Chromosome 7"/>
</dbReference>
<proteinExistence type="predicted"/>
<feature type="region of interest" description="Disordered" evidence="1">
    <location>
        <begin position="130"/>
        <end position="159"/>
    </location>
</feature>
<dbReference type="EMBL" id="MPSH01000027">
    <property type="protein sequence ID" value="PNH29406.1"/>
    <property type="molecule type" value="Genomic_DNA"/>
</dbReference>
<evidence type="ECO:0000313" key="4">
    <source>
        <dbReference type="Proteomes" id="UP000236305"/>
    </source>
</evidence>
<dbReference type="Proteomes" id="UP000236305">
    <property type="component" value="Unassembled WGS sequence"/>
</dbReference>
<feature type="compositionally biased region" description="Acidic residues" evidence="1">
    <location>
        <begin position="379"/>
        <end position="388"/>
    </location>
</feature>
<feature type="region of interest" description="Disordered" evidence="1">
    <location>
        <begin position="68"/>
        <end position="117"/>
    </location>
</feature>
<dbReference type="AlphaFoldDB" id="A0A2J8BXC6"/>
<organism evidence="2 4">
    <name type="scientific">Verticillium dahliae</name>
    <name type="common">Verticillium wilt</name>
    <dbReference type="NCBI Taxonomy" id="27337"/>
    <lineage>
        <taxon>Eukaryota</taxon>
        <taxon>Fungi</taxon>
        <taxon>Dikarya</taxon>
        <taxon>Ascomycota</taxon>
        <taxon>Pezizomycotina</taxon>
        <taxon>Sordariomycetes</taxon>
        <taxon>Hypocreomycetidae</taxon>
        <taxon>Glomerellales</taxon>
        <taxon>Plectosphaerellaceae</taxon>
        <taxon>Verticillium</taxon>
    </lineage>
</organism>
<dbReference type="OrthoDB" id="5387995at2759"/>
<sequence>MVADVEVGGPLGHGSLGALGPWPLLANVRDARSLDFQMEPPSPPIPQLCHDAMCTIHRHNQAATLANGGLSSFSSAPGGGRASSQPSPLPSPPSSQISLDDDPLKLDDDPLLPTTAFSFQPSLPPAQFDFLPPASQQAPRARPPSKRCRARSDVDGPHTAELSCKKRRLRTQLITSRLSQPFSQPATHIINRDAVAAGDKRFIKLAASADANKRCPSTQSSIVRRAAVMNRVRLRLRGEVVSERSNVFMAGTTTTTTAAAAQAAWMQREQQAGTGGRFLAVSVPGAAQPGARPPANRIILIRAGGGGGGHDASSTHGQMRTPIPSALRAVDTLVGRSTAVPAARQCRSPVLGPTDASVEEVGEDEEMAFPEDMGRYGSADDDDDDDAGDVYSDFGAIFGGPREGDFSDDDEHSYEECLDELDGISWVGR</sequence>
<evidence type="ECO:0000313" key="3">
    <source>
        <dbReference type="EMBL" id="RXG49263.1"/>
    </source>
</evidence>
<gene>
    <name evidence="2" type="ORF">BJF96_g7392</name>
    <name evidence="3" type="ORF">VDGE_30164</name>
</gene>
<dbReference type="OMA" id="LEPWRCH"/>
<name>A0A2J8BXC6_VERDA</name>
<feature type="region of interest" description="Disordered" evidence="1">
    <location>
        <begin position="374"/>
        <end position="413"/>
    </location>
</feature>
<accession>A0A2J8BXC6</accession>
<evidence type="ECO:0000313" key="2">
    <source>
        <dbReference type="EMBL" id="PNH29406.1"/>
    </source>
</evidence>
<reference evidence="3 5" key="2">
    <citation type="submission" date="2018-12" db="EMBL/GenBank/DDBJ databases">
        <title>Genome of Verticillium dahliae isolate Getta Getta.</title>
        <authorList>
            <person name="Gardiner D.M."/>
        </authorList>
    </citation>
    <scope>NUCLEOTIDE SEQUENCE [LARGE SCALE GENOMIC DNA]</scope>
    <source>
        <strain evidence="3 5">Getta Getta</strain>
    </source>
</reference>
<comment type="caution">
    <text evidence="2">The sequence shown here is derived from an EMBL/GenBank/DDBJ whole genome shotgun (WGS) entry which is preliminary data.</text>
</comment>
<dbReference type="EMBL" id="RSDZ01000016">
    <property type="protein sequence ID" value="RXG49263.1"/>
    <property type="molecule type" value="Genomic_DNA"/>
</dbReference>
<evidence type="ECO:0000256" key="1">
    <source>
        <dbReference type="SAM" id="MobiDB-lite"/>
    </source>
</evidence>
<evidence type="ECO:0000313" key="5">
    <source>
        <dbReference type="Proteomes" id="UP000288725"/>
    </source>
</evidence>